<dbReference type="GO" id="GO:0003677">
    <property type="term" value="F:DNA binding"/>
    <property type="evidence" value="ECO:0007669"/>
    <property type="project" value="UniProtKB-KW"/>
</dbReference>
<dbReference type="Gene3D" id="1.10.10.10">
    <property type="entry name" value="Winged helix-like DNA-binding domain superfamily/Winged helix DNA-binding domain"/>
    <property type="match status" value="1"/>
</dbReference>
<keyword evidence="1" id="KW-0805">Transcription regulation</keyword>
<dbReference type="SUPFAM" id="SSF46785">
    <property type="entry name" value="Winged helix' DNA-binding domain"/>
    <property type="match status" value="1"/>
</dbReference>
<gene>
    <name evidence="5" type="ORF">AML91_04700</name>
    <name evidence="6" type="ORF">SAMN05216191_101410</name>
</gene>
<dbReference type="InterPro" id="IPR036388">
    <property type="entry name" value="WH-like_DNA-bd_sf"/>
</dbReference>
<evidence type="ECO:0000256" key="2">
    <source>
        <dbReference type="ARBA" id="ARBA00023125"/>
    </source>
</evidence>
<dbReference type="InterPro" id="IPR051081">
    <property type="entry name" value="HTH_MetalResp_TranReg"/>
</dbReference>
<name>A0A1G9GH88_9BACL</name>
<keyword evidence="2" id="KW-0238">DNA-binding</keyword>
<dbReference type="AlphaFoldDB" id="A0A1G9GH88"/>
<dbReference type="PANTHER" id="PTHR33154">
    <property type="entry name" value="TRANSCRIPTIONAL REGULATOR, ARSR FAMILY"/>
    <property type="match status" value="1"/>
</dbReference>
<evidence type="ECO:0000256" key="3">
    <source>
        <dbReference type="ARBA" id="ARBA00023163"/>
    </source>
</evidence>
<keyword evidence="7" id="KW-1185">Reference proteome</keyword>
<dbReference type="Proteomes" id="UP000182783">
    <property type="component" value="Unassembled WGS sequence"/>
</dbReference>
<keyword evidence="3" id="KW-0804">Transcription</keyword>
<evidence type="ECO:0000313" key="7">
    <source>
        <dbReference type="Proteomes" id="UP000070252"/>
    </source>
</evidence>
<evidence type="ECO:0000259" key="4">
    <source>
        <dbReference type="PROSITE" id="PS50987"/>
    </source>
</evidence>
<dbReference type="OrthoDB" id="9781958at2"/>
<sequence>MYLTTDAESLRVYEALASEVRLRIIDLLSEREMHIKELAASLYLSSAIVSTHVAKLQRAGIVSSQMKRMDGGTYKYCSLSANFLQIKLAGSRSISRKVVEVSVPVGQYTDLRAAPTCGIATTEKLIGYYDDPRYFLDPERADAGILWFAKGYVEYKVPNYLFMDQKVQEIEISMEIGSEAPHVNEKWPSDITFTLNGAELGKWTSPGDFGVMRGRLTPSWWNPDVNQYGLLKVLRINSGGTYIDGQRISAVTLNDVSWQQDQWSFRLTAEDSTRRRGGLTLFGRGFGNYEQDIVFRVYYE</sequence>
<dbReference type="PROSITE" id="PS50987">
    <property type="entry name" value="HTH_ARSR_2"/>
    <property type="match status" value="1"/>
</dbReference>
<proteinExistence type="predicted"/>
<dbReference type="SMART" id="SM00418">
    <property type="entry name" value="HTH_ARSR"/>
    <property type="match status" value="1"/>
</dbReference>
<organism evidence="6 8">
    <name type="scientific">Paenibacillus jilunlii</name>
    <dbReference type="NCBI Taxonomy" id="682956"/>
    <lineage>
        <taxon>Bacteria</taxon>
        <taxon>Bacillati</taxon>
        <taxon>Bacillota</taxon>
        <taxon>Bacilli</taxon>
        <taxon>Bacillales</taxon>
        <taxon>Paenibacillaceae</taxon>
        <taxon>Paenibacillus</taxon>
    </lineage>
</organism>
<evidence type="ECO:0000256" key="1">
    <source>
        <dbReference type="ARBA" id="ARBA00023015"/>
    </source>
</evidence>
<dbReference type="InterPro" id="IPR001845">
    <property type="entry name" value="HTH_ArsR_DNA-bd_dom"/>
</dbReference>
<evidence type="ECO:0000313" key="8">
    <source>
        <dbReference type="Proteomes" id="UP000182783"/>
    </source>
</evidence>
<dbReference type="RefSeq" id="WP_062520526.1">
    <property type="nucleotide sequence ID" value="NZ_CP048429.1"/>
</dbReference>
<evidence type="ECO:0000313" key="5">
    <source>
        <dbReference type="EMBL" id="KWX78601.1"/>
    </source>
</evidence>
<dbReference type="EMBL" id="LIPY01000093">
    <property type="protein sequence ID" value="KWX78601.1"/>
    <property type="molecule type" value="Genomic_DNA"/>
</dbReference>
<accession>A0A1G9GH88</accession>
<feature type="domain" description="HTH arsR-type" evidence="4">
    <location>
        <begin position="1"/>
        <end position="95"/>
    </location>
</feature>
<dbReference type="GO" id="GO:0003700">
    <property type="term" value="F:DNA-binding transcription factor activity"/>
    <property type="evidence" value="ECO:0007669"/>
    <property type="project" value="InterPro"/>
</dbReference>
<reference evidence="5 7" key="1">
    <citation type="submission" date="2015-08" db="EMBL/GenBank/DDBJ databases">
        <title>Genome of Paenibacillus jilunlii.</title>
        <authorList>
            <person name="Sant'Anna F.H."/>
            <person name="Ambrosini A."/>
            <person name="Souza R."/>
            <person name="Bach E."/>
            <person name="Fernandes G."/>
            <person name="Balsanelli E."/>
            <person name="Baura V.A."/>
            <person name="Pedrosa F.O."/>
            <person name="Souza E.M."/>
            <person name="Passaglia L."/>
        </authorList>
    </citation>
    <scope>NUCLEOTIDE SEQUENCE [LARGE SCALE GENOMIC DNA]</scope>
    <source>
        <strain evidence="5 7">DSM 23019</strain>
    </source>
</reference>
<dbReference type="Pfam" id="PF01022">
    <property type="entry name" value="HTH_5"/>
    <property type="match status" value="1"/>
</dbReference>
<dbReference type="Proteomes" id="UP000070252">
    <property type="component" value="Unassembled WGS sequence"/>
</dbReference>
<reference evidence="6 8" key="2">
    <citation type="submission" date="2016-10" db="EMBL/GenBank/DDBJ databases">
        <authorList>
            <person name="de Groot N.N."/>
        </authorList>
    </citation>
    <scope>NUCLEOTIDE SEQUENCE [LARGE SCALE GENOMIC DNA]</scope>
    <source>
        <strain evidence="6 8">CGMCC 1.10239</strain>
    </source>
</reference>
<evidence type="ECO:0000313" key="6">
    <source>
        <dbReference type="EMBL" id="SDL00048.1"/>
    </source>
</evidence>
<dbReference type="InterPro" id="IPR011991">
    <property type="entry name" value="ArsR-like_HTH"/>
</dbReference>
<dbReference type="CDD" id="cd00090">
    <property type="entry name" value="HTH_ARSR"/>
    <property type="match status" value="1"/>
</dbReference>
<protein>
    <submittedName>
        <fullName evidence="5">ArsR family transcriptional regulator</fullName>
    </submittedName>
    <submittedName>
        <fullName evidence="6">Predicted transcriptional regulator</fullName>
    </submittedName>
</protein>
<dbReference type="PANTHER" id="PTHR33154:SF33">
    <property type="entry name" value="TRANSCRIPTIONAL REPRESSOR SDPR"/>
    <property type="match status" value="1"/>
</dbReference>
<dbReference type="InterPro" id="IPR036390">
    <property type="entry name" value="WH_DNA-bd_sf"/>
</dbReference>
<dbReference type="EMBL" id="FNGM01000001">
    <property type="protein sequence ID" value="SDL00048.1"/>
    <property type="molecule type" value="Genomic_DNA"/>
</dbReference>